<dbReference type="EMBL" id="UINC01204456">
    <property type="protein sequence ID" value="SVE25189.1"/>
    <property type="molecule type" value="Genomic_DNA"/>
</dbReference>
<name>A0A383BZE5_9ZZZZ</name>
<dbReference type="AlphaFoldDB" id="A0A383BZE5"/>
<dbReference type="Pfam" id="PF11164">
    <property type="entry name" value="DUF2948"/>
    <property type="match status" value="1"/>
</dbReference>
<organism evidence="1">
    <name type="scientific">marine metagenome</name>
    <dbReference type="NCBI Taxonomy" id="408172"/>
    <lineage>
        <taxon>unclassified sequences</taxon>
        <taxon>metagenomes</taxon>
        <taxon>ecological metagenomes</taxon>
    </lineage>
</organism>
<protein>
    <submittedName>
        <fullName evidence="1">Uncharacterized protein</fullName>
    </submittedName>
</protein>
<dbReference type="InterPro" id="IPR021335">
    <property type="entry name" value="DUF2948"/>
</dbReference>
<gene>
    <name evidence="1" type="ORF">METZ01_LOCUS478043</name>
</gene>
<accession>A0A383BZE5</accession>
<sequence>MMVNRFMWEDIELGIFRENKRIRCAVKFENVLEVKSRNISQKKKDKILELLSIDSEVKNNKKELLITFAGNNEIILIVEEINILLDDVGLPWKVKHVPKHKI</sequence>
<evidence type="ECO:0000313" key="1">
    <source>
        <dbReference type="EMBL" id="SVE25189.1"/>
    </source>
</evidence>
<reference evidence="1" key="1">
    <citation type="submission" date="2018-05" db="EMBL/GenBank/DDBJ databases">
        <authorList>
            <person name="Lanie J.A."/>
            <person name="Ng W.-L."/>
            <person name="Kazmierczak K.M."/>
            <person name="Andrzejewski T.M."/>
            <person name="Davidsen T.M."/>
            <person name="Wayne K.J."/>
            <person name="Tettelin H."/>
            <person name="Glass J.I."/>
            <person name="Rusch D."/>
            <person name="Podicherti R."/>
            <person name="Tsui H.-C.T."/>
            <person name="Winkler M.E."/>
        </authorList>
    </citation>
    <scope>NUCLEOTIDE SEQUENCE</scope>
</reference>
<proteinExistence type="predicted"/>